<sequence>MRDRDKLDGYALEFARTGDGHSLEELLRIMDPVLHYEAHKRESEYIHHDDIYTMFRETVWEVALDFKGDTTFIQRCMRRMKQKFIALCRHYRAQKRFPVKPLIHLVNDGNEEVEFSASNIRIDEVSTIEKDLEETLYIKELLDGFARTNEQQGKIIKLIHFGCTNKEIAAIVFGDDEYGDRPRKGVQRAKQKFKEYLDNAA</sequence>
<accession>A0ABR7T6Q3</accession>
<comment type="caution">
    <text evidence="1">The sequence shown here is derived from an EMBL/GenBank/DDBJ whole genome shotgun (WGS) entry which is preliminary data.</text>
</comment>
<evidence type="ECO:0000313" key="1">
    <source>
        <dbReference type="EMBL" id="MBC9786438.1"/>
    </source>
</evidence>
<proteinExistence type="predicted"/>
<dbReference type="Proteomes" id="UP000617402">
    <property type="component" value="Unassembled WGS sequence"/>
</dbReference>
<keyword evidence="2" id="KW-1185">Reference proteome</keyword>
<reference evidence="1 2" key="1">
    <citation type="submission" date="2020-07" db="EMBL/GenBank/DDBJ databases">
        <title>Draft whole-genome sequence of Heliobacterium chlorum DSM 3682, type strain.</title>
        <authorList>
            <person name="Kyndt J.A."/>
            <person name="Meyer T.E."/>
            <person name="Imhoff J.F."/>
        </authorList>
    </citation>
    <scope>NUCLEOTIDE SEQUENCE [LARGE SCALE GENOMIC DNA]</scope>
    <source>
        <strain evidence="1 2">DSM 3682</strain>
    </source>
</reference>
<evidence type="ECO:0000313" key="2">
    <source>
        <dbReference type="Proteomes" id="UP000617402"/>
    </source>
</evidence>
<evidence type="ECO:0008006" key="3">
    <source>
        <dbReference type="Google" id="ProtNLM"/>
    </source>
</evidence>
<dbReference type="RefSeq" id="WP_188041856.1">
    <property type="nucleotide sequence ID" value="NZ_JACVHF010000038.1"/>
</dbReference>
<name>A0ABR7T6Q3_HELCL</name>
<dbReference type="EMBL" id="JACVHF010000038">
    <property type="protein sequence ID" value="MBC9786438.1"/>
    <property type="molecule type" value="Genomic_DNA"/>
</dbReference>
<organism evidence="1 2">
    <name type="scientific">Heliobacterium chlorum</name>
    <dbReference type="NCBI Taxonomy" id="2698"/>
    <lineage>
        <taxon>Bacteria</taxon>
        <taxon>Bacillati</taxon>
        <taxon>Bacillota</taxon>
        <taxon>Clostridia</taxon>
        <taxon>Eubacteriales</taxon>
        <taxon>Heliobacteriaceae</taxon>
        <taxon>Heliobacterium</taxon>
    </lineage>
</organism>
<protein>
    <recommendedName>
        <fullName evidence="3">Sigma-70 family RNA polymerase sigma factor</fullName>
    </recommendedName>
</protein>
<gene>
    <name evidence="1" type="ORF">H1S01_18440</name>
</gene>